<dbReference type="PROSITE" id="PS51257">
    <property type="entry name" value="PROKAR_LIPOPROTEIN"/>
    <property type="match status" value="1"/>
</dbReference>
<reference evidence="2" key="1">
    <citation type="submission" date="2016-10" db="EMBL/GenBank/DDBJ databases">
        <authorList>
            <person name="Varghese N."/>
            <person name="Submissions S."/>
        </authorList>
    </citation>
    <scope>NUCLEOTIDE SEQUENCE [LARGE SCALE GENOMIC DNA]</scope>
    <source>
        <strain evidence="2">CGMCC 1.12402</strain>
    </source>
</reference>
<dbReference type="Proteomes" id="UP000199437">
    <property type="component" value="Unassembled WGS sequence"/>
</dbReference>
<name>A0A1I0RP06_9BACT</name>
<organism evidence="1 2">
    <name type="scientific">Roseivirga pacifica</name>
    <dbReference type="NCBI Taxonomy" id="1267423"/>
    <lineage>
        <taxon>Bacteria</taxon>
        <taxon>Pseudomonadati</taxon>
        <taxon>Bacteroidota</taxon>
        <taxon>Cytophagia</taxon>
        <taxon>Cytophagales</taxon>
        <taxon>Roseivirgaceae</taxon>
        <taxon>Roseivirga</taxon>
    </lineage>
</organism>
<accession>A0A1I0RP06</accession>
<gene>
    <name evidence="1" type="ORF">SAMN05216290_3909</name>
</gene>
<dbReference type="AlphaFoldDB" id="A0A1I0RP06"/>
<proteinExistence type="predicted"/>
<evidence type="ECO:0000313" key="2">
    <source>
        <dbReference type="Proteomes" id="UP000199437"/>
    </source>
</evidence>
<evidence type="ECO:0008006" key="3">
    <source>
        <dbReference type="Google" id="ProtNLM"/>
    </source>
</evidence>
<dbReference type="EMBL" id="FOIR01000005">
    <property type="protein sequence ID" value="SEW42965.1"/>
    <property type="molecule type" value="Genomic_DNA"/>
</dbReference>
<evidence type="ECO:0000313" key="1">
    <source>
        <dbReference type="EMBL" id="SEW42965.1"/>
    </source>
</evidence>
<keyword evidence="2" id="KW-1185">Reference proteome</keyword>
<sequence length="188" mass="21540">MIVWMKKHQLIGLLVLVIFGCSKVDEPKEKSQMLLFIVDYKTEELQAGATLEFEKISIDYSNIPIDIDTDPAENDLDGSVSLYYDPTQEKIFEGILNTDGRPQVLHPPVIAPSDFYEIENSLSFPTYTSLQDIDGPYSEDFDGTWNAINNLGITEIFINNEAFIGRFLYKPSESVSDNWKWIILLYRQ</sequence>
<protein>
    <recommendedName>
        <fullName evidence="3">Lipoprotein</fullName>
    </recommendedName>
</protein>